<dbReference type="PANTHER" id="PTHR24567">
    <property type="entry name" value="CRP FAMILY TRANSCRIPTIONAL REGULATORY PROTEIN"/>
    <property type="match status" value="1"/>
</dbReference>
<dbReference type="Gene3D" id="2.60.120.10">
    <property type="entry name" value="Jelly Rolls"/>
    <property type="match status" value="1"/>
</dbReference>
<dbReference type="PANTHER" id="PTHR24567:SF68">
    <property type="entry name" value="DNA-BINDING TRANSCRIPTIONAL DUAL REGULATOR CRP"/>
    <property type="match status" value="1"/>
</dbReference>
<keyword evidence="3" id="KW-1185">Reference proteome</keyword>
<dbReference type="GO" id="GO:0005829">
    <property type="term" value="C:cytosol"/>
    <property type="evidence" value="ECO:0007669"/>
    <property type="project" value="TreeGrafter"/>
</dbReference>
<comment type="caution">
    <text evidence="2">The sequence shown here is derived from an EMBL/GenBank/DDBJ whole genome shotgun (WGS) entry which is preliminary data.</text>
</comment>
<dbReference type="InterPro" id="IPR018488">
    <property type="entry name" value="cNMP-bd_CS"/>
</dbReference>
<evidence type="ECO:0000313" key="3">
    <source>
        <dbReference type="Proteomes" id="UP000536179"/>
    </source>
</evidence>
<dbReference type="CDD" id="cd00038">
    <property type="entry name" value="CAP_ED"/>
    <property type="match status" value="1"/>
</dbReference>
<dbReference type="SUPFAM" id="SSF51206">
    <property type="entry name" value="cAMP-binding domain-like"/>
    <property type="match status" value="1"/>
</dbReference>
<dbReference type="InterPro" id="IPR050397">
    <property type="entry name" value="Env_Response_Regulators"/>
</dbReference>
<dbReference type="InterPro" id="IPR018490">
    <property type="entry name" value="cNMP-bd_dom_sf"/>
</dbReference>
<evidence type="ECO:0000313" key="2">
    <source>
        <dbReference type="EMBL" id="MBB3206932.1"/>
    </source>
</evidence>
<organism evidence="2 3">
    <name type="scientific">Aporhodopirellula rubra</name>
    <dbReference type="NCBI Taxonomy" id="980271"/>
    <lineage>
        <taxon>Bacteria</taxon>
        <taxon>Pseudomonadati</taxon>
        <taxon>Planctomycetota</taxon>
        <taxon>Planctomycetia</taxon>
        <taxon>Pirellulales</taxon>
        <taxon>Pirellulaceae</taxon>
        <taxon>Aporhodopirellula</taxon>
    </lineage>
</organism>
<proteinExistence type="predicted"/>
<accession>A0A7W5H4Z6</accession>
<name>A0A7W5H4Z6_9BACT</name>
<dbReference type="InterPro" id="IPR014710">
    <property type="entry name" value="RmlC-like_jellyroll"/>
</dbReference>
<dbReference type="PRINTS" id="PR00103">
    <property type="entry name" value="CAMPKINASE"/>
</dbReference>
<dbReference type="GO" id="GO:0003700">
    <property type="term" value="F:DNA-binding transcription factor activity"/>
    <property type="evidence" value="ECO:0007669"/>
    <property type="project" value="TreeGrafter"/>
</dbReference>
<sequence>MTATRIELLRRMAAFGGMREDALERILHESDDIEKSVGDMFFSQGDTGESLFILESGSVSVLREWEGNQIPLSTLGPGDCFGEMSLIDFQKRSASVVAKTDCRAIEVSRKSIASLCQEDLQQYTMIMMNLGREVSRRLRKADQRLFELRRLLEPQTLIEPLKELQNHHHITS</sequence>
<dbReference type="SMART" id="SM00100">
    <property type="entry name" value="cNMP"/>
    <property type="match status" value="1"/>
</dbReference>
<dbReference type="InterPro" id="IPR000595">
    <property type="entry name" value="cNMP-bd_dom"/>
</dbReference>
<dbReference type="PROSITE" id="PS50042">
    <property type="entry name" value="CNMP_BINDING_3"/>
    <property type="match status" value="1"/>
</dbReference>
<evidence type="ECO:0000259" key="1">
    <source>
        <dbReference type="PROSITE" id="PS50042"/>
    </source>
</evidence>
<protein>
    <submittedName>
        <fullName evidence="2">CRP-like cAMP-binding protein</fullName>
    </submittedName>
</protein>
<dbReference type="Proteomes" id="UP000536179">
    <property type="component" value="Unassembled WGS sequence"/>
</dbReference>
<dbReference type="EMBL" id="JACHXU010000008">
    <property type="protein sequence ID" value="MBB3206932.1"/>
    <property type="molecule type" value="Genomic_DNA"/>
</dbReference>
<dbReference type="AlphaFoldDB" id="A0A7W5H4Z6"/>
<gene>
    <name evidence="2" type="ORF">FHS27_002746</name>
</gene>
<dbReference type="PROSITE" id="PS00889">
    <property type="entry name" value="CNMP_BINDING_2"/>
    <property type="match status" value="1"/>
</dbReference>
<reference evidence="2 3" key="1">
    <citation type="submission" date="2020-08" db="EMBL/GenBank/DDBJ databases">
        <title>Genomic Encyclopedia of Type Strains, Phase III (KMG-III): the genomes of soil and plant-associated and newly described type strains.</title>
        <authorList>
            <person name="Whitman W."/>
        </authorList>
    </citation>
    <scope>NUCLEOTIDE SEQUENCE [LARGE SCALE GENOMIC DNA]</scope>
    <source>
        <strain evidence="2 3">CECT 8075</strain>
    </source>
</reference>
<feature type="domain" description="Cyclic nucleotide-binding" evidence="1">
    <location>
        <begin position="14"/>
        <end position="115"/>
    </location>
</feature>
<dbReference type="Pfam" id="PF00027">
    <property type="entry name" value="cNMP_binding"/>
    <property type="match status" value="1"/>
</dbReference>